<feature type="compositionally biased region" description="Low complexity" evidence="7">
    <location>
        <begin position="239"/>
        <end position="249"/>
    </location>
</feature>
<dbReference type="GO" id="GO:0030286">
    <property type="term" value="C:dynein complex"/>
    <property type="evidence" value="ECO:0007669"/>
    <property type="project" value="UniProtKB-KW"/>
</dbReference>
<gene>
    <name evidence="9" type="ORF">PTSG_03181</name>
</gene>
<dbReference type="Pfam" id="PF01302">
    <property type="entry name" value="CAP_GLY"/>
    <property type="match status" value="1"/>
</dbReference>
<evidence type="ECO:0000259" key="8">
    <source>
        <dbReference type="PROSITE" id="PS50245"/>
    </source>
</evidence>
<evidence type="ECO:0000256" key="6">
    <source>
        <dbReference type="ARBA" id="ARBA00023212"/>
    </source>
</evidence>
<dbReference type="eggNOG" id="KOG4568">
    <property type="taxonomic scope" value="Eukaryota"/>
</dbReference>
<dbReference type="GeneID" id="16076353"/>
<dbReference type="SMART" id="SM01052">
    <property type="entry name" value="CAP_GLY"/>
    <property type="match status" value="1"/>
</dbReference>
<protein>
    <recommendedName>
        <fullName evidence="8">CAP-Gly domain-containing protein</fullName>
    </recommendedName>
</protein>
<feature type="domain" description="CAP-Gly" evidence="8">
    <location>
        <begin position="452"/>
        <end position="494"/>
    </location>
</feature>
<sequence>MSLALERNEQVLQKCQVRHEGWLGTLHLTTKRLVFDPVDWQQNQLFHRISSVCSAKHRGSHLALRFFDGDPVSYEAAGPDDDPALETVFERLEQLRKLQYNRTDPKSKLEQRLATSNSALAAYLRSSERYQRPDAMAATHDRHNPQQQHQQQQQRGHDTSRSSLKEPFATRPQSRDGRDDGDGQHRHLRRQDSAQRRRRSTPSSTSSASPAAQLAALLTSGQHSQNLNPFADPYEEAEQQQQQQQQQQQHHQHQQLVEEPMAMMRADDMDRTASFASSTASGGMISWDTLFEGAEHSSHHHTRRQHGTDNGVHRDARTSAPYGDRQRQRGHRHADEDGDDDDNDTLYAGRGPYRHRNSAQGESYEQLHGDDETDDDSEVPYAGRAHADSQRSRGYSTDGSVGQAITTEQDARDAIANMEVRGPQSEEETATGIPLNARVTVKGRAGVLRYCGLVHFEAGEWAGIELDEAIGAHDGVMSGVRYFRCPENRGVFVPTSKVERARMLTYSQHYALGDPMILPRPEWQEDLHLLHLPMMQCLSDTVLLACNHRSNHAGWQPCILLM</sequence>
<evidence type="ECO:0000256" key="5">
    <source>
        <dbReference type="ARBA" id="ARBA00023054"/>
    </source>
</evidence>
<dbReference type="Proteomes" id="UP000007799">
    <property type="component" value="Unassembled WGS sequence"/>
</dbReference>
<dbReference type="EMBL" id="GL832961">
    <property type="protein sequence ID" value="EGD82530.1"/>
    <property type="molecule type" value="Genomic_DNA"/>
</dbReference>
<evidence type="ECO:0000256" key="4">
    <source>
        <dbReference type="ARBA" id="ARBA00023017"/>
    </source>
</evidence>
<name>F2U4G4_SALR5</name>
<dbReference type="InParanoid" id="F2U4G4"/>
<accession>F2U4G4</accession>
<dbReference type="SUPFAM" id="SSF74924">
    <property type="entry name" value="Cap-Gly domain"/>
    <property type="match status" value="1"/>
</dbReference>
<dbReference type="RefSeq" id="XP_004995766.1">
    <property type="nucleotide sequence ID" value="XM_004995709.1"/>
</dbReference>
<feature type="compositionally biased region" description="Basic and acidic residues" evidence="7">
    <location>
        <begin position="155"/>
        <end position="164"/>
    </location>
</feature>
<dbReference type="GO" id="GO:0005819">
    <property type="term" value="C:spindle"/>
    <property type="evidence" value="ECO:0007669"/>
    <property type="project" value="UniProtKB-SubCell"/>
</dbReference>
<dbReference type="STRING" id="946362.F2U4G4"/>
<evidence type="ECO:0000256" key="2">
    <source>
        <dbReference type="ARBA" id="ARBA00022490"/>
    </source>
</evidence>
<feature type="region of interest" description="Disordered" evidence="7">
    <location>
        <begin position="295"/>
        <end position="402"/>
    </location>
</feature>
<keyword evidence="5" id="KW-0175">Coiled coil</keyword>
<keyword evidence="4" id="KW-0243">Dynein</keyword>
<evidence type="ECO:0000256" key="7">
    <source>
        <dbReference type="SAM" id="MobiDB-lite"/>
    </source>
</evidence>
<evidence type="ECO:0000313" key="9">
    <source>
        <dbReference type="EMBL" id="EGD82530.1"/>
    </source>
</evidence>
<feature type="compositionally biased region" description="Polar residues" evidence="7">
    <location>
        <begin position="392"/>
        <end position="402"/>
    </location>
</feature>
<keyword evidence="10" id="KW-1185">Reference proteome</keyword>
<organism evidence="10">
    <name type="scientific">Salpingoeca rosetta (strain ATCC 50818 / BSB-021)</name>
    <dbReference type="NCBI Taxonomy" id="946362"/>
    <lineage>
        <taxon>Eukaryota</taxon>
        <taxon>Choanoflagellata</taxon>
        <taxon>Craspedida</taxon>
        <taxon>Salpingoecidae</taxon>
        <taxon>Salpingoeca</taxon>
    </lineage>
</organism>
<dbReference type="OrthoDB" id="2130750at2759"/>
<feature type="region of interest" description="Disordered" evidence="7">
    <location>
        <begin position="134"/>
        <end position="212"/>
    </location>
</feature>
<evidence type="ECO:0000256" key="1">
    <source>
        <dbReference type="ARBA" id="ARBA00004186"/>
    </source>
</evidence>
<dbReference type="PANTHER" id="PTHR18916:SF6">
    <property type="entry name" value="DYNACTIN SUBUNIT 1"/>
    <property type="match status" value="1"/>
</dbReference>
<dbReference type="InterPro" id="IPR000938">
    <property type="entry name" value="CAP-Gly_domain"/>
</dbReference>
<dbReference type="AlphaFoldDB" id="F2U4G4"/>
<comment type="subcellular location">
    <subcellularLocation>
        <location evidence="1">Cytoplasm</location>
        <location evidence="1">Cytoskeleton</location>
        <location evidence="1">Spindle</location>
    </subcellularLocation>
</comment>
<dbReference type="InterPro" id="IPR036859">
    <property type="entry name" value="CAP-Gly_dom_sf"/>
</dbReference>
<proteinExistence type="predicted"/>
<keyword evidence="6" id="KW-0206">Cytoskeleton</keyword>
<evidence type="ECO:0000256" key="3">
    <source>
        <dbReference type="ARBA" id="ARBA00022701"/>
    </source>
</evidence>
<reference evidence="9" key="1">
    <citation type="submission" date="2009-08" db="EMBL/GenBank/DDBJ databases">
        <title>Annotation of Salpingoeca rosetta.</title>
        <authorList>
            <consortium name="The Broad Institute Genome Sequencing Platform"/>
            <person name="Russ C."/>
            <person name="Cuomo C."/>
            <person name="Burger G."/>
            <person name="Gray M.W."/>
            <person name="Holland P.W.H."/>
            <person name="King N."/>
            <person name="Lang F.B.F."/>
            <person name="Roger A.J."/>
            <person name="Ruiz-Trillo I."/>
            <person name="Young S.K."/>
            <person name="Zeng Q."/>
            <person name="Gargeya S."/>
            <person name="Alvarado L."/>
            <person name="Berlin A."/>
            <person name="Chapman S.B."/>
            <person name="Chen Z."/>
            <person name="Freedman E."/>
            <person name="Gellesch M."/>
            <person name="Goldberg J."/>
            <person name="Griggs A."/>
            <person name="Gujja S."/>
            <person name="Heilman E."/>
            <person name="Heiman D."/>
            <person name="Howarth C."/>
            <person name="Mehta T."/>
            <person name="Neiman D."/>
            <person name="Pearson M."/>
            <person name="Roberts A."/>
            <person name="Saif S."/>
            <person name="Shea T."/>
            <person name="Shenoy N."/>
            <person name="Sisk P."/>
            <person name="Stolte C."/>
            <person name="Sykes S."/>
            <person name="White J."/>
            <person name="Yandava C."/>
            <person name="Haas B."/>
            <person name="Nusbaum C."/>
            <person name="Birren B."/>
        </authorList>
    </citation>
    <scope>NUCLEOTIDE SEQUENCE [LARGE SCALE GENOMIC DNA]</scope>
    <source>
        <strain evidence="9">ATCC 50818</strain>
    </source>
</reference>
<feature type="compositionally biased region" description="Low complexity" evidence="7">
    <location>
        <begin position="201"/>
        <end position="212"/>
    </location>
</feature>
<dbReference type="PANTHER" id="PTHR18916">
    <property type="entry name" value="DYNACTIN 1-RELATED MICROTUBULE-BINDING"/>
    <property type="match status" value="1"/>
</dbReference>
<keyword evidence="2" id="KW-0963">Cytoplasm</keyword>
<evidence type="ECO:0000313" key="10">
    <source>
        <dbReference type="Proteomes" id="UP000007799"/>
    </source>
</evidence>
<dbReference type="PROSITE" id="PS50245">
    <property type="entry name" value="CAP_GLY_2"/>
    <property type="match status" value="1"/>
</dbReference>
<keyword evidence="3" id="KW-0493">Microtubule</keyword>
<feature type="compositionally biased region" description="Basic and acidic residues" evidence="7">
    <location>
        <begin position="173"/>
        <end position="195"/>
    </location>
</feature>
<dbReference type="GO" id="GO:0005874">
    <property type="term" value="C:microtubule"/>
    <property type="evidence" value="ECO:0007669"/>
    <property type="project" value="UniProtKB-KW"/>
</dbReference>
<dbReference type="Gene3D" id="2.30.30.190">
    <property type="entry name" value="CAP Gly-rich-like domain"/>
    <property type="match status" value="1"/>
</dbReference>
<dbReference type="KEGG" id="sre:PTSG_03181"/>
<feature type="region of interest" description="Disordered" evidence="7">
    <location>
        <begin position="224"/>
        <end position="255"/>
    </location>
</feature>